<dbReference type="Pfam" id="PF13359">
    <property type="entry name" value="DDE_Tnp_4"/>
    <property type="match status" value="1"/>
</dbReference>
<keyword evidence="2" id="KW-0479">Metal-binding</keyword>
<accession>A0A8X6YVC1</accession>
<evidence type="ECO:0000259" key="3">
    <source>
        <dbReference type="Pfam" id="PF13359"/>
    </source>
</evidence>
<comment type="caution">
    <text evidence="4">The sequence shown here is derived from an EMBL/GenBank/DDBJ whole genome shotgun (WGS) entry which is preliminary data.</text>
</comment>
<evidence type="ECO:0000256" key="1">
    <source>
        <dbReference type="ARBA" id="ARBA00001968"/>
    </source>
</evidence>
<organism evidence="4 5">
    <name type="scientific">Trichonephila inaurata madagascariensis</name>
    <dbReference type="NCBI Taxonomy" id="2747483"/>
    <lineage>
        <taxon>Eukaryota</taxon>
        <taxon>Metazoa</taxon>
        <taxon>Ecdysozoa</taxon>
        <taxon>Arthropoda</taxon>
        <taxon>Chelicerata</taxon>
        <taxon>Arachnida</taxon>
        <taxon>Araneae</taxon>
        <taxon>Araneomorphae</taxon>
        <taxon>Entelegynae</taxon>
        <taxon>Araneoidea</taxon>
        <taxon>Nephilidae</taxon>
        <taxon>Trichonephila</taxon>
        <taxon>Trichonephila inaurata</taxon>
    </lineage>
</organism>
<sequence>MDVSTFEELVALVSPSIERKNTSMRKAIPAAERIALTLRYLATGLEIQVPESENEWKMVAEEFWAKWNFPLCLGAMDGKHIRIKPQSHSRATYRNYKRFFSIVLLALVDANLKFLYVDVGTNGRVSDGGNLN</sequence>
<dbReference type="InterPro" id="IPR027806">
    <property type="entry name" value="HARBI1_dom"/>
</dbReference>
<proteinExistence type="predicted"/>
<name>A0A8X6YVC1_9ARAC</name>
<dbReference type="EMBL" id="BMAV01022324">
    <property type="protein sequence ID" value="GFY77132.1"/>
    <property type="molecule type" value="Genomic_DNA"/>
</dbReference>
<evidence type="ECO:0000313" key="4">
    <source>
        <dbReference type="EMBL" id="GFY77132.1"/>
    </source>
</evidence>
<protein>
    <submittedName>
        <fullName evidence="4">DDE Tnp4 domain-containing protein</fullName>
    </submittedName>
</protein>
<reference evidence="4" key="1">
    <citation type="submission" date="2020-08" db="EMBL/GenBank/DDBJ databases">
        <title>Multicomponent nature underlies the extraordinary mechanical properties of spider dragline silk.</title>
        <authorList>
            <person name="Kono N."/>
            <person name="Nakamura H."/>
            <person name="Mori M."/>
            <person name="Yoshida Y."/>
            <person name="Ohtoshi R."/>
            <person name="Malay A.D."/>
            <person name="Moran D.A.P."/>
            <person name="Tomita M."/>
            <person name="Numata K."/>
            <person name="Arakawa K."/>
        </authorList>
    </citation>
    <scope>NUCLEOTIDE SEQUENCE</scope>
</reference>
<comment type="cofactor">
    <cofactor evidence="1">
        <name>a divalent metal cation</name>
        <dbReference type="ChEBI" id="CHEBI:60240"/>
    </cofactor>
</comment>
<dbReference type="GO" id="GO:0046872">
    <property type="term" value="F:metal ion binding"/>
    <property type="evidence" value="ECO:0007669"/>
    <property type="project" value="UniProtKB-KW"/>
</dbReference>
<dbReference type="OrthoDB" id="6429055at2759"/>
<keyword evidence="5" id="KW-1185">Reference proteome</keyword>
<gene>
    <name evidence="4" type="primary">109582122</name>
    <name evidence="4" type="ORF">TNIN_394691</name>
</gene>
<evidence type="ECO:0000313" key="5">
    <source>
        <dbReference type="Proteomes" id="UP000886998"/>
    </source>
</evidence>
<evidence type="ECO:0000256" key="2">
    <source>
        <dbReference type="ARBA" id="ARBA00022723"/>
    </source>
</evidence>
<dbReference type="AlphaFoldDB" id="A0A8X6YVC1"/>
<dbReference type="Proteomes" id="UP000886998">
    <property type="component" value="Unassembled WGS sequence"/>
</dbReference>
<feature type="domain" description="DDE Tnp4" evidence="3">
    <location>
        <begin position="76"/>
        <end position="128"/>
    </location>
</feature>